<gene>
    <name evidence="1" type="ORF">SCLTRI_LOCUS9752</name>
</gene>
<dbReference type="EMBL" id="CAJHIA010000036">
    <property type="protein sequence ID" value="CAD6452476.1"/>
    <property type="molecule type" value="Genomic_DNA"/>
</dbReference>
<proteinExistence type="predicted"/>
<dbReference type="OrthoDB" id="3558872at2759"/>
<comment type="caution">
    <text evidence="1">The sequence shown here is derived from an EMBL/GenBank/DDBJ whole genome shotgun (WGS) entry which is preliminary data.</text>
</comment>
<organism evidence="1 2">
    <name type="scientific">Sclerotinia trifoliorum</name>
    <dbReference type="NCBI Taxonomy" id="28548"/>
    <lineage>
        <taxon>Eukaryota</taxon>
        <taxon>Fungi</taxon>
        <taxon>Dikarya</taxon>
        <taxon>Ascomycota</taxon>
        <taxon>Pezizomycotina</taxon>
        <taxon>Leotiomycetes</taxon>
        <taxon>Helotiales</taxon>
        <taxon>Sclerotiniaceae</taxon>
        <taxon>Sclerotinia</taxon>
    </lineage>
</organism>
<evidence type="ECO:0000313" key="2">
    <source>
        <dbReference type="Proteomes" id="UP000624404"/>
    </source>
</evidence>
<accession>A0A8H2ZXR1</accession>
<sequence>MHYKPSIAERKKLFAKIMKKQEELEAKENREAFAQLPLAGVAEAKWRIETRDRITPTAEYYSSFTKEHRAEISPPSTLFVQVPDASSPPFVAPVCNFAWFF</sequence>
<name>A0A8H2ZXR1_9HELO</name>
<reference evidence="1" key="1">
    <citation type="submission" date="2020-10" db="EMBL/GenBank/DDBJ databases">
        <authorList>
            <person name="Kusch S."/>
        </authorList>
    </citation>
    <scope>NUCLEOTIDE SEQUENCE</scope>
    <source>
        <strain evidence="1">SwB9</strain>
    </source>
</reference>
<keyword evidence="2" id="KW-1185">Reference proteome</keyword>
<dbReference type="Proteomes" id="UP000624404">
    <property type="component" value="Unassembled WGS sequence"/>
</dbReference>
<dbReference type="AlphaFoldDB" id="A0A8H2ZXR1"/>
<evidence type="ECO:0000313" key="1">
    <source>
        <dbReference type="EMBL" id="CAD6452476.1"/>
    </source>
</evidence>
<protein>
    <submittedName>
        <fullName evidence="1">90d0e165-233d-411b-a3fd-a1ef4d7cfbc8</fullName>
    </submittedName>
</protein>